<dbReference type="EMBL" id="CP000383">
    <property type="protein sequence ID" value="ABG59547.1"/>
    <property type="molecule type" value="Genomic_DNA"/>
</dbReference>
<gene>
    <name evidence="1" type="ordered locus">CHU_2286</name>
</gene>
<protein>
    <submittedName>
        <fullName evidence="1">Uncharacterized protein</fullName>
    </submittedName>
</protein>
<evidence type="ECO:0000313" key="2">
    <source>
        <dbReference type="Proteomes" id="UP000001822"/>
    </source>
</evidence>
<evidence type="ECO:0000313" key="1">
    <source>
        <dbReference type="EMBL" id="ABG59547.1"/>
    </source>
</evidence>
<dbReference type="KEGG" id="chu:CHU_2286"/>
<accession>A0A6N4ST39</accession>
<name>A0A6N4ST39_CYTH3</name>
<keyword evidence="2" id="KW-1185">Reference proteome</keyword>
<dbReference type="AlphaFoldDB" id="A0A6N4ST39"/>
<sequence>MYPLIDAELSLKDIIDPTKKKLYITEDANGFYTFVYYQDVYEAYITDFLKIDDLAFNQSVSLTGGEIASLPVNTTITHSFTQSNTLDAENGEQLKHLTIKSGSIPLNLSSTFRHDIQLVITFPYIKKNNVALTKTVALNYNGSSPVVSNNTIDLSGYSIDLSENNTKVNTLTYTAALTVTYKAGSPINATQKLDVQTGLTGIQYQYADGYIGHYDINMPEDTLKIEIFDNAYAGNVYFTDPKVRAIIYNSISAASSVKMNQLETYSNITGQTNITGSIINTNIPINYPAVSEIGQTKTTTIQLDKTNSNVQTVFNPAPDQVIYKMSGIINPGGVTTNFVTDTSKIRIRGEAEIPLEGKITQFVLLDTIEDISYPDIKVDGNDVTVLSAAFNLALVNGFPLNTNIQMYFLDDTGMIVDSLFSTPHFIASGSIDGNGKVTTPTTVHIKEIFDEARYKRVSTSSKAVIYAFFSSANNGTVPIKIYSSYKIKSNISINVKANVSF</sequence>
<reference evidence="1 2" key="1">
    <citation type="journal article" date="2007" name="Appl. Environ. Microbiol.">
        <title>Genome sequence of the cellulolytic gliding bacterium Cytophaga hutchinsonii.</title>
        <authorList>
            <person name="Xie G."/>
            <person name="Bruce D.C."/>
            <person name="Challacombe J.F."/>
            <person name="Chertkov O."/>
            <person name="Detter J.C."/>
            <person name="Gilna P."/>
            <person name="Han C.S."/>
            <person name="Lucas S."/>
            <person name="Misra M."/>
            <person name="Myers G.L."/>
            <person name="Richardson P."/>
            <person name="Tapia R."/>
            <person name="Thayer N."/>
            <person name="Thompson L.S."/>
            <person name="Brettin T.S."/>
            <person name="Henrissat B."/>
            <person name="Wilson D.B."/>
            <person name="McBride M.J."/>
        </authorList>
    </citation>
    <scope>NUCLEOTIDE SEQUENCE [LARGE SCALE GENOMIC DNA]</scope>
    <source>
        <strain evidence="2">ATCC 33406 / DSM 1761 / CIP 103989 / NBRC 15051 / NCIMB 9469 / D465</strain>
    </source>
</reference>
<proteinExistence type="predicted"/>
<dbReference type="Proteomes" id="UP000001822">
    <property type="component" value="Chromosome"/>
</dbReference>
<organism evidence="1 2">
    <name type="scientific">Cytophaga hutchinsonii (strain ATCC 33406 / DSM 1761 / CIP 103989 / NBRC 15051 / NCIMB 9469 / D465)</name>
    <dbReference type="NCBI Taxonomy" id="269798"/>
    <lineage>
        <taxon>Bacteria</taxon>
        <taxon>Pseudomonadati</taxon>
        <taxon>Bacteroidota</taxon>
        <taxon>Cytophagia</taxon>
        <taxon>Cytophagales</taxon>
        <taxon>Cytophagaceae</taxon>
        <taxon>Cytophaga</taxon>
    </lineage>
</organism>